<dbReference type="PANTHER" id="PTHR46193">
    <property type="entry name" value="6-PHOSPHOGLUCONATE PHOSPHATASE"/>
    <property type="match status" value="1"/>
</dbReference>
<accession>A0ABU9HEN4</accession>
<organism evidence="5 6">
    <name type="scientific">Psychromonas arctica</name>
    <dbReference type="NCBI Taxonomy" id="168275"/>
    <lineage>
        <taxon>Bacteria</taxon>
        <taxon>Pseudomonadati</taxon>
        <taxon>Pseudomonadota</taxon>
        <taxon>Gammaproteobacteria</taxon>
        <taxon>Alteromonadales</taxon>
        <taxon>Psychromonadaceae</taxon>
        <taxon>Psychromonas</taxon>
    </lineage>
</organism>
<evidence type="ECO:0000256" key="3">
    <source>
        <dbReference type="ARBA" id="ARBA00022723"/>
    </source>
</evidence>
<evidence type="ECO:0000256" key="1">
    <source>
        <dbReference type="ARBA" id="ARBA00001946"/>
    </source>
</evidence>
<keyword evidence="3" id="KW-0479">Metal-binding</keyword>
<dbReference type="EC" id="3.1.3.-" evidence="5"/>
<dbReference type="InterPro" id="IPR023214">
    <property type="entry name" value="HAD_sf"/>
</dbReference>
<evidence type="ECO:0000256" key="2">
    <source>
        <dbReference type="ARBA" id="ARBA00006171"/>
    </source>
</evidence>
<comment type="similarity">
    <text evidence="2">Belongs to the HAD-like hydrolase superfamily. CbbY/CbbZ/Gph/YieH family.</text>
</comment>
<comment type="caution">
    <text evidence="5">The sequence shown here is derived from an EMBL/GenBank/DDBJ whole genome shotgun (WGS) entry which is preliminary data.</text>
</comment>
<dbReference type="SFLD" id="SFLDG01129">
    <property type="entry name" value="C1.5:_HAD__Beta-PGM__Phosphata"/>
    <property type="match status" value="1"/>
</dbReference>
<dbReference type="SFLD" id="SFLDG01135">
    <property type="entry name" value="C1.5.6:_HAD__Beta-PGM__Phospha"/>
    <property type="match status" value="1"/>
</dbReference>
<dbReference type="EMBL" id="JBAKBA010000040">
    <property type="protein sequence ID" value="MEL0660363.1"/>
    <property type="molecule type" value="Genomic_DNA"/>
</dbReference>
<dbReference type="CDD" id="cd07526">
    <property type="entry name" value="HAD_BPGM_like"/>
    <property type="match status" value="1"/>
</dbReference>
<dbReference type="Pfam" id="PF13419">
    <property type="entry name" value="HAD_2"/>
    <property type="match status" value="1"/>
</dbReference>
<sequence>MDLIIFDCDGTLVDSEYLCNLALQQQLAELGIDSDAEELMALYRGVKLNVILTSLESEFDTRFPDSFIPDYRLKVKHLFEQHLKANEGVKDLLASLKTPFCVASSAPRDKIEQALQVAGLAQYFNDNIFSSYEIDSWKPEPGIFLHAAKKMKVEPAQCYVVEDSLVGLQAANGAKMQSIYYAPMLKDKHPLATIQIKHMAEIINIIKYAQSKQ</sequence>
<evidence type="ECO:0000313" key="5">
    <source>
        <dbReference type="EMBL" id="MEL0660363.1"/>
    </source>
</evidence>
<dbReference type="SUPFAM" id="SSF56784">
    <property type="entry name" value="HAD-like"/>
    <property type="match status" value="1"/>
</dbReference>
<dbReference type="Proteomes" id="UP001366060">
    <property type="component" value="Unassembled WGS sequence"/>
</dbReference>
<dbReference type="RefSeq" id="WP_341628823.1">
    <property type="nucleotide sequence ID" value="NZ_JBAKBA010000040.1"/>
</dbReference>
<dbReference type="InterPro" id="IPR006439">
    <property type="entry name" value="HAD-SF_hydro_IA"/>
</dbReference>
<dbReference type="PANTHER" id="PTHR46193:SF10">
    <property type="entry name" value="6-PHOSPHOGLUCONATE PHOSPHATASE"/>
    <property type="match status" value="1"/>
</dbReference>
<evidence type="ECO:0000313" key="6">
    <source>
        <dbReference type="Proteomes" id="UP001366060"/>
    </source>
</evidence>
<dbReference type="Gene3D" id="1.10.150.240">
    <property type="entry name" value="Putative phosphatase, domain 2"/>
    <property type="match status" value="1"/>
</dbReference>
<dbReference type="InterPro" id="IPR051600">
    <property type="entry name" value="Beta-PGM-like"/>
</dbReference>
<gene>
    <name evidence="5" type="ORF">V6255_14585</name>
</gene>
<name>A0ABU9HEN4_9GAMM</name>
<reference evidence="5 6" key="1">
    <citation type="submission" date="2024-02" db="EMBL/GenBank/DDBJ databases">
        <title>Bacteria isolated from the canopy kelp, Nereocystis luetkeana.</title>
        <authorList>
            <person name="Pfister C.A."/>
            <person name="Younker I.T."/>
            <person name="Light S.H."/>
        </authorList>
    </citation>
    <scope>NUCLEOTIDE SEQUENCE [LARGE SCALE GENOMIC DNA]</scope>
    <source>
        <strain evidence="5 6">TI.2.07</strain>
    </source>
</reference>
<keyword evidence="4" id="KW-0460">Magnesium</keyword>
<proteinExistence type="inferred from homology"/>
<dbReference type="GO" id="GO:0016787">
    <property type="term" value="F:hydrolase activity"/>
    <property type="evidence" value="ECO:0007669"/>
    <property type="project" value="UniProtKB-KW"/>
</dbReference>
<dbReference type="Gene3D" id="3.40.50.1000">
    <property type="entry name" value="HAD superfamily/HAD-like"/>
    <property type="match status" value="1"/>
</dbReference>
<keyword evidence="6" id="KW-1185">Reference proteome</keyword>
<dbReference type="InterPro" id="IPR036412">
    <property type="entry name" value="HAD-like_sf"/>
</dbReference>
<dbReference type="SFLD" id="SFLDS00003">
    <property type="entry name" value="Haloacid_Dehalogenase"/>
    <property type="match status" value="1"/>
</dbReference>
<dbReference type="NCBIfam" id="TIGR01509">
    <property type="entry name" value="HAD-SF-IA-v3"/>
    <property type="match status" value="1"/>
</dbReference>
<protein>
    <submittedName>
        <fullName evidence="5">HAD family hydrolase</fullName>
        <ecNumber evidence="5">3.1.3.-</ecNumber>
    </submittedName>
</protein>
<evidence type="ECO:0000256" key="4">
    <source>
        <dbReference type="ARBA" id="ARBA00022842"/>
    </source>
</evidence>
<dbReference type="InterPro" id="IPR023198">
    <property type="entry name" value="PGP-like_dom2"/>
</dbReference>
<keyword evidence="5" id="KW-0378">Hydrolase</keyword>
<comment type="cofactor">
    <cofactor evidence="1">
        <name>Mg(2+)</name>
        <dbReference type="ChEBI" id="CHEBI:18420"/>
    </cofactor>
</comment>
<dbReference type="InterPro" id="IPR041492">
    <property type="entry name" value="HAD_2"/>
</dbReference>